<accession>A0A370HYP5</accession>
<protein>
    <submittedName>
        <fullName evidence="2">Uncharacterized protein</fullName>
    </submittedName>
</protein>
<feature type="chain" id="PRO_5016720470" evidence="1">
    <location>
        <begin position="30"/>
        <end position="123"/>
    </location>
</feature>
<sequence>MVMTRLSKAVLPVAAAAALLCAPLPTATANVGGIAVMYTGSEGPVLGCPHEVGFGLSDPVLPDTHIYIDGVETGPLNPYPYSGYWVRWTPDRLGWRTPSRSSIPHRAGRNRAIASTSRCTGSA</sequence>
<gene>
    <name evidence="2" type="ORF">DFR76_110323</name>
</gene>
<name>A0A370HYP5_9NOCA</name>
<dbReference type="STRING" id="1210086.GCA_001613105_06989"/>
<feature type="signal peptide" evidence="1">
    <location>
        <begin position="1"/>
        <end position="29"/>
    </location>
</feature>
<comment type="caution">
    <text evidence="2">The sequence shown here is derived from an EMBL/GenBank/DDBJ whole genome shotgun (WGS) entry which is preliminary data.</text>
</comment>
<dbReference type="Proteomes" id="UP000254869">
    <property type="component" value="Unassembled WGS sequence"/>
</dbReference>
<dbReference type="AlphaFoldDB" id="A0A370HYP5"/>
<evidence type="ECO:0000256" key="1">
    <source>
        <dbReference type="SAM" id="SignalP"/>
    </source>
</evidence>
<proteinExistence type="predicted"/>
<dbReference type="EMBL" id="QQBC01000010">
    <property type="protein sequence ID" value="RDI63626.1"/>
    <property type="molecule type" value="Genomic_DNA"/>
</dbReference>
<reference evidence="2 3" key="1">
    <citation type="submission" date="2018-07" db="EMBL/GenBank/DDBJ databases">
        <title>Genomic Encyclopedia of Type Strains, Phase IV (KMG-IV): sequencing the most valuable type-strain genomes for metagenomic binning, comparative biology and taxonomic classification.</title>
        <authorList>
            <person name="Goeker M."/>
        </authorList>
    </citation>
    <scope>NUCLEOTIDE SEQUENCE [LARGE SCALE GENOMIC DNA]</scope>
    <source>
        <strain evidence="2 3">DSM 44290</strain>
    </source>
</reference>
<keyword evidence="3" id="KW-1185">Reference proteome</keyword>
<keyword evidence="1" id="KW-0732">Signal</keyword>
<organism evidence="2 3">
    <name type="scientific">Nocardia pseudobrasiliensis</name>
    <dbReference type="NCBI Taxonomy" id="45979"/>
    <lineage>
        <taxon>Bacteria</taxon>
        <taxon>Bacillati</taxon>
        <taxon>Actinomycetota</taxon>
        <taxon>Actinomycetes</taxon>
        <taxon>Mycobacteriales</taxon>
        <taxon>Nocardiaceae</taxon>
        <taxon>Nocardia</taxon>
    </lineage>
</organism>
<evidence type="ECO:0000313" key="3">
    <source>
        <dbReference type="Proteomes" id="UP000254869"/>
    </source>
</evidence>
<evidence type="ECO:0000313" key="2">
    <source>
        <dbReference type="EMBL" id="RDI63626.1"/>
    </source>
</evidence>